<dbReference type="AlphaFoldDB" id="A0A0B2BAP5"/>
<proteinExistence type="predicted"/>
<dbReference type="Proteomes" id="UP000230842">
    <property type="component" value="Unassembled WGS sequence"/>
</dbReference>
<gene>
    <name evidence="2" type="ORF">CLV56_3312</name>
</gene>
<evidence type="ECO:0000259" key="1">
    <source>
        <dbReference type="Pfam" id="PF01370"/>
    </source>
</evidence>
<comment type="caution">
    <text evidence="2">The sequence shown here is derived from an EMBL/GenBank/DDBJ whole genome shotgun (WGS) entry which is preliminary data.</text>
</comment>
<dbReference type="RefSeq" id="WP_039359379.1">
    <property type="nucleotide sequence ID" value="NZ_PGEZ01000002.1"/>
</dbReference>
<organism evidence="2 3">
    <name type="scientific">Mumia flava</name>
    <dbReference type="NCBI Taxonomy" id="1348852"/>
    <lineage>
        <taxon>Bacteria</taxon>
        <taxon>Bacillati</taxon>
        <taxon>Actinomycetota</taxon>
        <taxon>Actinomycetes</taxon>
        <taxon>Propionibacteriales</taxon>
        <taxon>Nocardioidaceae</taxon>
        <taxon>Mumia</taxon>
    </lineage>
</organism>
<dbReference type="Pfam" id="PF01370">
    <property type="entry name" value="Epimerase"/>
    <property type="match status" value="1"/>
</dbReference>
<dbReference type="EMBL" id="PGEZ01000002">
    <property type="protein sequence ID" value="PJJ53816.1"/>
    <property type="molecule type" value="Genomic_DNA"/>
</dbReference>
<name>A0A0B2BAP5_9ACTN</name>
<dbReference type="InterPro" id="IPR001509">
    <property type="entry name" value="Epimerase_deHydtase"/>
</dbReference>
<dbReference type="SUPFAM" id="SSF51735">
    <property type="entry name" value="NAD(P)-binding Rossmann-fold domains"/>
    <property type="match status" value="1"/>
</dbReference>
<protein>
    <submittedName>
        <fullName evidence="2">Nucleoside-diphosphate-sugar epimerase</fullName>
    </submittedName>
</protein>
<dbReference type="GO" id="GO:0004029">
    <property type="term" value="F:aldehyde dehydrogenase (NAD+) activity"/>
    <property type="evidence" value="ECO:0007669"/>
    <property type="project" value="TreeGrafter"/>
</dbReference>
<dbReference type="OrthoDB" id="9787292at2"/>
<dbReference type="GO" id="GO:0005737">
    <property type="term" value="C:cytoplasm"/>
    <property type="evidence" value="ECO:0007669"/>
    <property type="project" value="TreeGrafter"/>
</dbReference>
<dbReference type="InterPro" id="IPR051783">
    <property type="entry name" value="NAD(P)-dependent_oxidoreduct"/>
</dbReference>
<feature type="domain" description="NAD-dependent epimerase/dehydratase" evidence="1">
    <location>
        <begin position="6"/>
        <end position="233"/>
    </location>
</feature>
<dbReference type="PANTHER" id="PTHR48079">
    <property type="entry name" value="PROTEIN YEEZ"/>
    <property type="match status" value="1"/>
</dbReference>
<evidence type="ECO:0000313" key="2">
    <source>
        <dbReference type="EMBL" id="PJJ53816.1"/>
    </source>
</evidence>
<evidence type="ECO:0000313" key="3">
    <source>
        <dbReference type="Proteomes" id="UP000230842"/>
    </source>
</evidence>
<keyword evidence="3" id="KW-1185">Reference proteome</keyword>
<dbReference type="InterPro" id="IPR036291">
    <property type="entry name" value="NAD(P)-bd_dom_sf"/>
</dbReference>
<accession>A0A0B2BAP5</accession>
<dbReference type="Gene3D" id="3.40.50.720">
    <property type="entry name" value="NAD(P)-binding Rossmann-like Domain"/>
    <property type="match status" value="1"/>
</dbReference>
<sequence>MKVFFAGASGVIGRSALPLLLSGGHEVVGTASGVDGCAVITSLGAQAVPWSSRSQPVDDLVDLVRAAQPDVVVTAVTDLKRLTGFGRLDRSLASTNALRERVTAALVRSAATSGAHVVAASVAGWFSEGRTGRGPAPLLSGPPHDARETVAALRHLEEAVAVLGSHGTVLRFGALYGPGTSLGKGGSVLEDVAARRVPLVGSAGGMWSFCHVEDAGRAVALAVTERPGGTYEIVDDDPVPVREWLPELARLVDAPAPRRVPRWVVRLTVGPFAAHVMTAARGGSNVTARDVGFVPRYASWRDGFAEAL</sequence>
<reference evidence="2 3" key="1">
    <citation type="submission" date="2017-11" db="EMBL/GenBank/DDBJ databases">
        <title>Genomic Encyclopedia of Archaeal and Bacterial Type Strains, Phase II (KMG-II): From Individual Species to Whole Genera.</title>
        <authorList>
            <person name="Goeker M."/>
        </authorList>
    </citation>
    <scope>NUCLEOTIDE SEQUENCE [LARGE SCALE GENOMIC DNA]</scope>
    <source>
        <strain evidence="2 3">DSM 27763</strain>
    </source>
</reference>
<dbReference type="PANTHER" id="PTHR48079:SF6">
    <property type="entry name" value="NAD(P)-BINDING DOMAIN-CONTAINING PROTEIN-RELATED"/>
    <property type="match status" value="1"/>
</dbReference>